<evidence type="ECO:0000256" key="2">
    <source>
        <dbReference type="ARBA" id="ARBA00022840"/>
    </source>
</evidence>
<dbReference type="EMBL" id="AAEW02000005">
    <property type="protein sequence ID" value="EAT16392.1"/>
    <property type="molecule type" value="Genomic_DNA"/>
</dbReference>
<feature type="domain" description="Response regulatory" evidence="5">
    <location>
        <begin position="5"/>
        <end position="119"/>
    </location>
</feature>
<accession>Q1K1J6</accession>
<protein>
    <submittedName>
        <fullName evidence="6">Response regulator receiver protein</fullName>
    </submittedName>
</protein>
<gene>
    <name evidence="6" type="ORF">Dace_1856</name>
</gene>
<dbReference type="GO" id="GO:0006355">
    <property type="term" value="P:regulation of DNA-templated transcription"/>
    <property type="evidence" value="ECO:0007669"/>
    <property type="project" value="InterPro"/>
</dbReference>
<dbReference type="PANTHER" id="PTHR32071">
    <property type="entry name" value="TRANSCRIPTIONAL REGULATORY PROTEIN"/>
    <property type="match status" value="1"/>
</dbReference>
<dbReference type="AlphaFoldDB" id="Q1K1J6"/>
<dbReference type="InterPro" id="IPR001789">
    <property type="entry name" value="Sig_transdc_resp-reg_receiver"/>
</dbReference>
<dbReference type="Gene3D" id="1.10.8.60">
    <property type="match status" value="1"/>
</dbReference>
<reference evidence="6" key="1">
    <citation type="submission" date="2006-05" db="EMBL/GenBank/DDBJ databases">
        <title>Annotation of the draft genome assembly of Desulfuromonas acetoxidans DSM 684.</title>
        <authorList>
            <consortium name="US DOE Joint Genome Institute (JGI-ORNL)"/>
            <person name="Larimer F."/>
            <person name="Land M."/>
            <person name="Hauser L."/>
        </authorList>
    </citation>
    <scope>NUCLEOTIDE SEQUENCE [LARGE SCALE GENOMIC DNA]</scope>
    <source>
        <strain evidence="6">DSM 684</strain>
    </source>
</reference>
<reference evidence="6" key="2">
    <citation type="submission" date="2006-05" db="EMBL/GenBank/DDBJ databases">
        <title>Sequencing of the draft genome and assembly of Desulfuromonas acetoxidans DSM 684.</title>
        <authorList>
            <consortium name="US DOE Joint Genome Institute (JGI-PGF)"/>
            <person name="Copeland A."/>
            <person name="Lucas S."/>
            <person name="Lapidus A."/>
            <person name="Barry K."/>
            <person name="Detter J.C."/>
            <person name="Glavina del Rio T."/>
            <person name="Hammon N."/>
            <person name="Israni S."/>
            <person name="Dalin E."/>
            <person name="Tice H."/>
            <person name="Bruce D."/>
            <person name="Pitluck S."/>
            <person name="Richardson P."/>
        </authorList>
    </citation>
    <scope>NUCLEOTIDE SEQUENCE [LARGE SCALE GENOMIC DNA]</scope>
    <source>
        <strain evidence="6">DSM 684</strain>
    </source>
</reference>
<dbReference type="Pfam" id="PF00072">
    <property type="entry name" value="Response_reg"/>
    <property type="match status" value="1"/>
</dbReference>
<dbReference type="Pfam" id="PF00158">
    <property type="entry name" value="Sigma54_activat"/>
    <property type="match status" value="1"/>
</dbReference>
<dbReference type="SUPFAM" id="SSF52172">
    <property type="entry name" value="CheY-like"/>
    <property type="match status" value="1"/>
</dbReference>
<organism evidence="6 7">
    <name type="scientific">Desulfuromonas acetoxidans (strain DSM 684 / 11070)</name>
    <dbReference type="NCBI Taxonomy" id="281689"/>
    <lineage>
        <taxon>Bacteria</taxon>
        <taxon>Pseudomonadati</taxon>
        <taxon>Thermodesulfobacteriota</taxon>
        <taxon>Desulfuromonadia</taxon>
        <taxon>Desulfuromonadales</taxon>
        <taxon>Desulfuromonadaceae</taxon>
        <taxon>Desulfuromonas</taxon>
    </lineage>
</organism>
<evidence type="ECO:0000313" key="6">
    <source>
        <dbReference type="EMBL" id="EAT16392.1"/>
    </source>
</evidence>
<dbReference type="Proteomes" id="UP000005695">
    <property type="component" value="Unassembled WGS sequence"/>
</dbReference>
<evidence type="ECO:0000256" key="1">
    <source>
        <dbReference type="ARBA" id="ARBA00022741"/>
    </source>
</evidence>
<dbReference type="CDD" id="cd00009">
    <property type="entry name" value="AAA"/>
    <property type="match status" value="1"/>
</dbReference>
<dbReference type="GO" id="GO:0000160">
    <property type="term" value="P:phosphorelay signal transduction system"/>
    <property type="evidence" value="ECO:0007669"/>
    <property type="project" value="InterPro"/>
</dbReference>
<dbReference type="PROSITE" id="PS00675">
    <property type="entry name" value="SIGMA54_INTERACT_1"/>
    <property type="match status" value="1"/>
</dbReference>
<dbReference type="PROSITE" id="PS50110">
    <property type="entry name" value="RESPONSE_REGULATORY"/>
    <property type="match status" value="1"/>
</dbReference>
<dbReference type="SUPFAM" id="SSF52540">
    <property type="entry name" value="P-loop containing nucleoside triphosphate hydrolases"/>
    <property type="match status" value="1"/>
</dbReference>
<dbReference type="InterPro" id="IPR025662">
    <property type="entry name" value="Sigma_54_int_dom_ATP-bd_1"/>
</dbReference>
<dbReference type="SMART" id="SM00448">
    <property type="entry name" value="REC"/>
    <property type="match status" value="1"/>
</dbReference>
<comment type="caution">
    <text evidence="6">The sequence shown here is derived from an EMBL/GenBank/DDBJ whole genome shotgun (WGS) entry which is preliminary data.</text>
</comment>
<evidence type="ECO:0000259" key="5">
    <source>
        <dbReference type="PROSITE" id="PS50110"/>
    </source>
</evidence>
<dbReference type="InterPro" id="IPR002078">
    <property type="entry name" value="Sigma_54_int"/>
</dbReference>
<keyword evidence="1" id="KW-0547">Nucleotide-binding</keyword>
<keyword evidence="7" id="KW-1185">Reference proteome</keyword>
<dbReference type="Pfam" id="PF25601">
    <property type="entry name" value="AAA_lid_14"/>
    <property type="match status" value="1"/>
</dbReference>
<dbReference type="PANTHER" id="PTHR32071:SF113">
    <property type="entry name" value="ALGINATE BIOSYNTHESIS TRANSCRIPTIONAL REGULATORY PROTEIN ALGB"/>
    <property type="match status" value="1"/>
</dbReference>
<dbReference type="GO" id="GO:0005524">
    <property type="term" value="F:ATP binding"/>
    <property type="evidence" value="ECO:0007669"/>
    <property type="project" value="UniProtKB-KW"/>
</dbReference>
<dbReference type="InterPro" id="IPR058031">
    <property type="entry name" value="AAA_lid_NorR"/>
</dbReference>
<feature type="domain" description="Sigma-54 factor interaction" evidence="4">
    <location>
        <begin position="144"/>
        <end position="364"/>
    </location>
</feature>
<feature type="modified residue" description="4-aspartylphosphate" evidence="3">
    <location>
        <position position="54"/>
    </location>
</feature>
<dbReference type="SMART" id="SM00382">
    <property type="entry name" value="AAA"/>
    <property type="match status" value="1"/>
</dbReference>
<dbReference type="Gene3D" id="3.40.50.2300">
    <property type="match status" value="1"/>
</dbReference>
<dbReference type="InterPro" id="IPR025943">
    <property type="entry name" value="Sigma_54_int_dom_ATP-bd_2"/>
</dbReference>
<dbReference type="PROSITE" id="PS50045">
    <property type="entry name" value="SIGMA54_INTERACT_4"/>
    <property type="match status" value="1"/>
</dbReference>
<proteinExistence type="predicted"/>
<evidence type="ECO:0000256" key="3">
    <source>
        <dbReference type="PROSITE-ProRule" id="PRU00169"/>
    </source>
</evidence>
<dbReference type="InterPro" id="IPR003593">
    <property type="entry name" value="AAA+_ATPase"/>
</dbReference>
<dbReference type="CDD" id="cd17574">
    <property type="entry name" value="REC_OmpR"/>
    <property type="match status" value="1"/>
</dbReference>
<keyword evidence="3" id="KW-0597">Phosphoprotein</keyword>
<dbReference type="RefSeq" id="WP_005999021.1">
    <property type="nucleotide sequence ID" value="NZ_AAEW02000005.1"/>
</dbReference>
<dbReference type="InterPro" id="IPR011006">
    <property type="entry name" value="CheY-like_superfamily"/>
</dbReference>
<dbReference type="Gene3D" id="3.40.50.300">
    <property type="entry name" value="P-loop containing nucleotide triphosphate hydrolases"/>
    <property type="match status" value="1"/>
</dbReference>
<evidence type="ECO:0000313" key="7">
    <source>
        <dbReference type="Proteomes" id="UP000005695"/>
    </source>
</evidence>
<name>Q1K1J6_DESA6</name>
<evidence type="ECO:0000259" key="4">
    <source>
        <dbReference type="PROSITE" id="PS50045"/>
    </source>
</evidence>
<dbReference type="FunFam" id="3.40.50.300:FF:000006">
    <property type="entry name" value="DNA-binding transcriptional regulator NtrC"/>
    <property type="match status" value="1"/>
</dbReference>
<dbReference type="PROSITE" id="PS00676">
    <property type="entry name" value="SIGMA54_INTERACT_2"/>
    <property type="match status" value="1"/>
</dbReference>
<sequence>MNSERILVVDDEKLINWSLVEMLEDAGYMVDSATTGAEARSKFASFQPEMILLDIALPDANGMELLQEFKEQDEQVMIIMITANADLDSTVKSLKLGADEYIGKPFNLDVIEHRVRQILDKRRLKKQTTTTKRILRRQNDFDQLVGSSAKMIEVFKMTKICAESDCKTILILGESGTGKELVARAIHMHSSRADAPFIDVNCAAIPDNLLENELFGHEKGAFTDASQREEGIFECADGGTVFLDEIGDMPLAMQTKILKVIETRRYRRVGGRSNLEANVRIVTATNQDLPALVEQGLFRGDLYYRLNVMCIHLPPLRERIDCIPSLVEYFIGRLNAEYGKKVQGLEKETMAYLKQYDWPGNVRDCVILLSGL</sequence>
<keyword evidence="2" id="KW-0067">ATP-binding</keyword>
<dbReference type="InterPro" id="IPR027417">
    <property type="entry name" value="P-loop_NTPase"/>
</dbReference>